<evidence type="ECO:0000256" key="1">
    <source>
        <dbReference type="ARBA" id="ARBA00006547"/>
    </source>
</evidence>
<dbReference type="AlphaFoldDB" id="A0A327X6K9"/>
<comment type="caution">
    <text evidence="3">The sequence shown here is derived from an EMBL/GenBank/DDBJ whole genome shotgun (WGS) entry which is preliminary data.</text>
</comment>
<sequence>MSSELIQQQMPTPLATAIDLDAYFRRIGYTGDRTPTLETLREIQRLHTAAIPFENLNPLLGIPVLLDLNSLQQKMVKNGRGGYCFEQNRLLSQVLKALGFRVRELAARVLWNVPDGVVKAISHKLLNVQVGDAWYLADVGFGGLSPTGPVRVELDTVQTTPHEPFRVVDINEEMGLQALVKDEWRSLYSFTLREHQSPDYEMFSWYLCNHPDSYFLNNLAVARSTADRRYGLRNTVFTTHHLGGESEQRELTSVAEIRTVLEGVFQIALPDVPHLDATLQRLIDEVAETRHKTV</sequence>
<dbReference type="Gene3D" id="2.40.128.150">
    <property type="entry name" value="Cysteine proteinases"/>
    <property type="match status" value="1"/>
</dbReference>
<gene>
    <name evidence="3" type="ORF">LX87_00481</name>
</gene>
<name>A0A327X6K9_LARAB</name>
<dbReference type="PANTHER" id="PTHR11786">
    <property type="entry name" value="N-HYDROXYARYLAMINE O-ACETYLTRANSFERASE"/>
    <property type="match status" value="1"/>
</dbReference>
<accession>A0A327X6K9</accession>
<evidence type="ECO:0000256" key="2">
    <source>
        <dbReference type="RuleBase" id="RU003452"/>
    </source>
</evidence>
<dbReference type="Gene3D" id="3.30.2140.10">
    <property type="entry name" value="Arylamine N-acetyltransferase"/>
    <property type="match status" value="1"/>
</dbReference>
<dbReference type="Proteomes" id="UP000248790">
    <property type="component" value="Unassembled WGS sequence"/>
</dbReference>
<dbReference type="Pfam" id="PF00797">
    <property type="entry name" value="Acetyltransf_2"/>
    <property type="match status" value="1"/>
</dbReference>
<keyword evidence="4" id="KW-1185">Reference proteome</keyword>
<dbReference type="SUPFAM" id="SSF54001">
    <property type="entry name" value="Cysteine proteinases"/>
    <property type="match status" value="1"/>
</dbReference>
<keyword evidence="3" id="KW-0808">Transferase</keyword>
<comment type="similarity">
    <text evidence="1 2">Belongs to the arylamine N-acetyltransferase family.</text>
</comment>
<evidence type="ECO:0000313" key="3">
    <source>
        <dbReference type="EMBL" id="RAK02361.1"/>
    </source>
</evidence>
<protein>
    <submittedName>
        <fullName evidence="3">N-hydroxyarylamine O-acetyltransferase</fullName>
    </submittedName>
</protein>
<dbReference type="PANTHER" id="PTHR11786:SF0">
    <property type="entry name" value="ARYLAMINE N-ACETYLTRANSFERASE 4-RELATED"/>
    <property type="match status" value="1"/>
</dbReference>
<dbReference type="PRINTS" id="PR01543">
    <property type="entry name" value="ANATRNSFRASE"/>
</dbReference>
<dbReference type="GO" id="GO:0016407">
    <property type="term" value="F:acetyltransferase activity"/>
    <property type="evidence" value="ECO:0007669"/>
    <property type="project" value="InterPro"/>
</dbReference>
<organism evidence="3 4">
    <name type="scientific">Larkinella arboricola</name>
    <dbReference type="NCBI Taxonomy" id="643671"/>
    <lineage>
        <taxon>Bacteria</taxon>
        <taxon>Pseudomonadati</taxon>
        <taxon>Bacteroidota</taxon>
        <taxon>Cytophagia</taxon>
        <taxon>Cytophagales</taxon>
        <taxon>Spirosomataceae</taxon>
        <taxon>Larkinella</taxon>
    </lineage>
</organism>
<evidence type="ECO:0000313" key="4">
    <source>
        <dbReference type="Proteomes" id="UP000248790"/>
    </source>
</evidence>
<reference evidence="3 4" key="1">
    <citation type="submission" date="2018-06" db="EMBL/GenBank/DDBJ databases">
        <title>Genomic Encyclopedia of Archaeal and Bacterial Type Strains, Phase II (KMG-II): from individual species to whole genera.</title>
        <authorList>
            <person name="Goeker M."/>
        </authorList>
    </citation>
    <scope>NUCLEOTIDE SEQUENCE [LARGE SCALE GENOMIC DNA]</scope>
    <source>
        <strain evidence="3 4">DSM 21851</strain>
    </source>
</reference>
<dbReference type="EMBL" id="QLMC01000001">
    <property type="protein sequence ID" value="RAK02361.1"/>
    <property type="molecule type" value="Genomic_DNA"/>
</dbReference>
<dbReference type="InterPro" id="IPR038765">
    <property type="entry name" value="Papain-like_cys_pep_sf"/>
</dbReference>
<proteinExistence type="inferred from homology"/>
<dbReference type="RefSeq" id="WP_211325263.1">
    <property type="nucleotide sequence ID" value="NZ_QLMC01000001.1"/>
</dbReference>
<dbReference type="InterPro" id="IPR001447">
    <property type="entry name" value="Arylamine_N-AcTrfase"/>
</dbReference>